<evidence type="ECO:0000259" key="13">
    <source>
        <dbReference type="PROSITE" id="PS52019"/>
    </source>
</evidence>
<dbReference type="GO" id="GO:0004312">
    <property type="term" value="F:fatty acid synthase activity"/>
    <property type="evidence" value="ECO:0007669"/>
    <property type="project" value="TreeGrafter"/>
</dbReference>
<reference evidence="14" key="1">
    <citation type="submission" date="2015-09" db="EMBL/GenBank/DDBJ databases">
        <authorList>
            <person name="Jackson K.R."/>
            <person name="Lunt B.L."/>
            <person name="Fisher J.N.B."/>
            <person name="Gardner A.V."/>
            <person name="Bailey M.E."/>
            <person name="Deus L.M."/>
            <person name="Earl A.S."/>
            <person name="Gibby P.D."/>
            <person name="Hartmann K.A."/>
            <person name="Liu J.E."/>
            <person name="Manci A.M."/>
            <person name="Nielsen D.A."/>
            <person name="Solomon M.B."/>
            <person name="Breakwell D.P."/>
            <person name="Burnett S.H."/>
            <person name="Grose J.H."/>
        </authorList>
    </citation>
    <scope>NUCLEOTIDE SEQUENCE</scope>
    <source>
        <strain evidence="14">ISBN3-Nov-94-8</strain>
    </source>
</reference>
<organism evidence="14">
    <name type="scientific">Leptolyngbya sp. ISBN3-Nov-94-8</name>
    <dbReference type="NCBI Taxonomy" id="1798139"/>
    <lineage>
        <taxon>Bacteria</taxon>
        <taxon>Bacillati</taxon>
        <taxon>Cyanobacteriota</taxon>
        <taxon>Cyanophyceae</taxon>
        <taxon>Leptolyngbyales</taxon>
        <taxon>Leptolyngbyaceae</taxon>
        <taxon>Leptolyngbya group</taxon>
        <taxon>Leptolyngbya</taxon>
    </lineage>
</organism>
<dbReference type="SUPFAM" id="SSF53901">
    <property type="entry name" value="Thiolase-like"/>
    <property type="match status" value="3"/>
</dbReference>
<dbReference type="SMART" id="SM00826">
    <property type="entry name" value="PKS_DH"/>
    <property type="match status" value="1"/>
</dbReference>
<dbReference type="CDD" id="cd08953">
    <property type="entry name" value="KR_2_SDR_x"/>
    <property type="match status" value="2"/>
</dbReference>
<dbReference type="NCBIfam" id="NF005496">
    <property type="entry name" value="PRK07110.1"/>
    <property type="match status" value="1"/>
</dbReference>
<dbReference type="Pfam" id="PF02801">
    <property type="entry name" value="Ketoacyl-synt_C"/>
    <property type="match status" value="3"/>
</dbReference>
<dbReference type="InterPro" id="IPR023214">
    <property type="entry name" value="HAD_sf"/>
</dbReference>
<dbReference type="PROSITE" id="PS00606">
    <property type="entry name" value="KS3_1"/>
    <property type="match status" value="2"/>
</dbReference>
<evidence type="ECO:0000256" key="9">
    <source>
        <dbReference type="PROSITE-ProRule" id="PRU01363"/>
    </source>
</evidence>
<dbReference type="InterPro" id="IPR050091">
    <property type="entry name" value="PKS_NRPS_Biosynth_Enz"/>
</dbReference>
<dbReference type="Pfam" id="PF22336">
    <property type="entry name" value="RhiE-like_linker"/>
    <property type="match status" value="3"/>
</dbReference>
<dbReference type="Gene3D" id="3.40.50.1110">
    <property type="entry name" value="SGNH hydrolase"/>
    <property type="match status" value="1"/>
</dbReference>
<evidence type="ECO:0000256" key="5">
    <source>
        <dbReference type="ARBA" id="ARBA00022553"/>
    </source>
</evidence>
<dbReference type="InterPro" id="IPR049551">
    <property type="entry name" value="PKS_DH_C"/>
</dbReference>
<feature type="domain" description="Ketosynthase family 3 (KS3)" evidence="12">
    <location>
        <begin position="1306"/>
        <end position="1732"/>
    </location>
</feature>
<dbReference type="InterPro" id="IPR013968">
    <property type="entry name" value="PKS_KR"/>
</dbReference>
<dbReference type="Gene3D" id="3.40.50.150">
    <property type="entry name" value="Vaccinia Virus protein VP39"/>
    <property type="match status" value="1"/>
</dbReference>
<feature type="region of interest" description="Disordered" evidence="10">
    <location>
        <begin position="1274"/>
        <end position="1306"/>
    </location>
</feature>
<dbReference type="SUPFAM" id="SSF56784">
    <property type="entry name" value="HAD-like"/>
    <property type="match status" value="1"/>
</dbReference>
<dbReference type="InterPro" id="IPR029063">
    <property type="entry name" value="SAM-dependent_MTases_sf"/>
</dbReference>
<feature type="region of interest" description="Disordered" evidence="10">
    <location>
        <begin position="2666"/>
        <end position="2689"/>
    </location>
</feature>
<keyword evidence="3" id="KW-0596">Phosphopantetheine</keyword>
<dbReference type="GO" id="GO:0005886">
    <property type="term" value="C:plasma membrane"/>
    <property type="evidence" value="ECO:0007669"/>
    <property type="project" value="TreeGrafter"/>
</dbReference>
<dbReference type="InterPro" id="IPR029045">
    <property type="entry name" value="ClpP/crotonase-like_dom_sf"/>
</dbReference>
<keyword evidence="4" id="KW-0963">Cytoplasm</keyword>
<dbReference type="SUPFAM" id="SSF51735">
    <property type="entry name" value="NAD(P)-binding Rossmann-fold domains"/>
    <property type="match status" value="3"/>
</dbReference>
<protein>
    <submittedName>
        <fullName evidence="14">PKS</fullName>
    </submittedName>
</protein>
<dbReference type="SUPFAM" id="SSF53335">
    <property type="entry name" value="S-adenosyl-L-methionine-dependent methyltransferases"/>
    <property type="match status" value="1"/>
</dbReference>
<dbReference type="Pfam" id="PF05050">
    <property type="entry name" value="Methyltransf_21"/>
    <property type="match status" value="1"/>
</dbReference>
<dbReference type="CDD" id="cd06558">
    <property type="entry name" value="crotonase-like"/>
    <property type="match status" value="2"/>
</dbReference>
<dbReference type="InterPro" id="IPR001753">
    <property type="entry name" value="Enoyl-CoA_hydra/iso"/>
</dbReference>
<feature type="compositionally biased region" description="Polar residues" evidence="10">
    <location>
        <begin position="1902"/>
        <end position="1920"/>
    </location>
</feature>
<dbReference type="Pfam" id="PF00109">
    <property type="entry name" value="ketoacyl-synt"/>
    <property type="match status" value="3"/>
</dbReference>
<evidence type="ECO:0000313" key="14">
    <source>
        <dbReference type="EMBL" id="AMH40422.1"/>
    </source>
</evidence>
<dbReference type="SMART" id="SM00825">
    <property type="entry name" value="PKS_KS"/>
    <property type="match status" value="3"/>
</dbReference>
<dbReference type="InterPro" id="IPR036412">
    <property type="entry name" value="HAD-like_sf"/>
</dbReference>
<comment type="pathway">
    <text evidence="2">Antibiotic biosynthesis.</text>
</comment>
<feature type="domain" description="Ketosynthase family 3 (KS3)" evidence="12">
    <location>
        <begin position="2691"/>
        <end position="3114"/>
    </location>
</feature>
<dbReference type="NCBIfam" id="TIGR01681">
    <property type="entry name" value="HAD-SF-IIIC"/>
    <property type="match status" value="1"/>
</dbReference>
<dbReference type="InterPro" id="IPR006162">
    <property type="entry name" value="Ppantetheine_attach_site"/>
</dbReference>
<dbReference type="InterPro" id="IPR036514">
    <property type="entry name" value="SGNH_hydro_sf"/>
</dbReference>
<dbReference type="FunFam" id="3.40.47.10:FF:000019">
    <property type="entry name" value="Polyketide synthase type I"/>
    <property type="match status" value="3"/>
</dbReference>
<dbReference type="Gene3D" id="3.40.47.10">
    <property type="match status" value="3"/>
</dbReference>
<feature type="domain" description="PKS/mFAS DH" evidence="13">
    <location>
        <begin position="1"/>
        <end position="272"/>
    </location>
</feature>
<dbReference type="InterPro" id="IPR016039">
    <property type="entry name" value="Thiolase-like"/>
</dbReference>
<feature type="domain" description="Carrier" evidence="11">
    <location>
        <begin position="2571"/>
        <end position="2648"/>
    </location>
</feature>
<dbReference type="InterPro" id="IPR054514">
    <property type="entry name" value="RhiE-like_linker"/>
</dbReference>
<dbReference type="InterPro" id="IPR020807">
    <property type="entry name" value="PKS_DH"/>
</dbReference>
<dbReference type="Pfam" id="PF08659">
    <property type="entry name" value="KR"/>
    <property type="match status" value="2"/>
</dbReference>
<feature type="domain" description="Carrier" evidence="11">
    <location>
        <begin position="2464"/>
        <end position="2541"/>
    </location>
</feature>
<comment type="catalytic activity">
    <reaction evidence="8">
        <text>a (3S)-3-hydroxyacyl-CoA + NAD(+) = a 3-oxoacyl-CoA + NADH + H(+)</text>
        <dbReference type="Rhea" id="RHEA:22432"/>
        <dbReference type="ChEBI" id="CHEBI:15378"/>
        <dbReference type="ChEBI" id="CHEBI:57318"/>
        <dbReference type="ChEBI" id="CHEBI:57540"/>
        <dbReference type="ChEBI" id="CHEBI:57945"/>
        <dbReference type="ChEBI" id="CHEBI:90726"/>
        <dbReference type="EC" id="1.1.1.35"/>
    </reaction>
</comment>
<feature type="region of interest" description="N-terminal hotdog fold" evidence="9">
    <location>
        <begin position="1"/>
        <end position="112"/>
    </location>
</feature>
<dbReference type="InterPro" id="IPR057326">
    <property type="entry name" value="KR_dom"/>
</dbReference>
<dbReference type="InterPro" id="IPR014030">
    <property type="entry name" value="Ketoacyl_synth_N"/>
</dbReference>
<dbReference type="GO" id="GO:0031177">
    <property type="term" value="F:phosphopantetheine binding"/>
    <property type="evidence" value="ECO:0007669"/>
    <property type="project" value="InterPro"/>
</dbReference>
<dbReference type="Gene3D" id="3.10.129.110">
    <property type="entry name" value="Polyketide synthase dehydratase"/>
    <property type="match status" value="1"/>
</dbReference>
<evidence type="ECO:0000256" key="10">
    <source>
        <dbReference type="SAM" id="MobiDB-lite"/>
    </source>
</evidence>
<dbReference type="PROSITE" id="PS52004">
    <property type="entry name" value="KS3_2"/>
    <property type="match status" value="3"/>
</dbReference>
<evidence type="ECO:0000259" key="11">
    <source>
        <dbReference type="PROSITE" id="PS50075"/>
    </source>
</evidence>
<keyword evidence="6" id="KW-0808">Transferase</keyword>
<feature type="compositionally biased region" description="Pro residues" evidence="10">
    <location>
        <begin position="2674"/>
        <end position="2687"/>
    </location>
</feature>
<dbReference type="GO" id="GO:0005737">
    <property type="term" value="C:cytoplasm"/>
    <property type="evidence" value="ECO:0007669"/>
    <property type="project" value="UniProtKB-SubCell"/>
</dbReference>
<dbReference type="Gene3D" id="3.40.50.1000">
    <property type="entry name" value="HAD superfamily/HAD-like"/>
    <property type="match status" value="1"/>
</dbReference>
<feature type="region of interest" description="C-terminal hotdog fold" evidence="9">
    <location>
        <begin position="129"/>
        <end position="272"/>
    </location>
</feature>
<dbReference type="InterPro" id="IPR020841">
    <property type="entry name" value="PKS_Beta-ketoAc_synthase_dom"/>
</dbReference>
<feature type="domain" description="Carrier" evidence="11">
    <location>
        <begin position="3772"/>
        <end position="3849"/>
    </location>
</feature>
<accession>A0A125SL21</accession>
<dbReference type="PANTHER" id="PTHR43775:SF37">
    <property type="entry name" value="SI:DKEY-61P9.11"/>
    <property type="match status" value="1"/>
</dbReference>
<dbReference type="Gene3D" id="6.20.390.20">
    <property type="match status" value="1"/>
</dbReference>
<feature type="region of interest" description="Disordered" evidence="10">
    <location>
        <begin position="1902"/>
        <end position="1923"/>
    </location>
</feature>
<dbReference type="Gene3D" id="3.90.226.10">
    <property type="entry name" value="2-enoyl-CoA Hydratase, Chain A, domain 1"/>
    <property type="match status" value="2"/>
</dbReference>
<comment type="subcellular location">
    <subcellularLocation>
        <location evidence="1">Cytoplasm</location>
    </subcellularLocation>
</comment>
<evidence type="ECO:0000256" key="2">
    <source>
        <dbReference type="ARBA" id="ARBA00004792"/>
    </source>
</evidence>
<dbReference type="NCBIfam" id="TIGR01444">
    <property type="entry name" value="fkbM_fam"/>
    <property type="match status" value="1"/>
</dbReference>
<dbReference type="SMART" id="SM00822">
    <property type="entry name" value="PKS_KR"/>
    <property type="match status" value="2"/>
</dbReference>
<dbReference type="InterPro" id="IPR014031">
    <property type="entry name" value="Ketoacyl_synth_C"/>
</dbReference>
<dbReference type="CDD" id="cd00833">
    <property type="entry name" value="PKS"/>
    <property type="match status" value="3"/>
</dbReference>
<evidence type="ECO:0000256" key="3">
    <source>
        <dbReference type="ARBA" id="ARBA00022450"/>
    </source>
</evidence>
<dbReference type="GO" id="GO:0003857">
    <property type="term" value="F:(3S)-3-hydroxyacyl-CoA dehydrogenase (NAD+) activity"/>
    <property type="evidence" value="ECO:0007669"/>
    <property type="project" value="UniProtKB-EC"/>
</dbReference>
<dbReference type="GO" id="GO:0004315">
    <property type="term" value="F:3-oxoacyl-[acyl-carrier-protein] synthase activity"/>
    <property type="evidence" value="ECO:0007669"/>
    <property type="project" value="InterPro"/>
</dbReference>
<evidence type="ECO:0000256" key="4">
    <source>
        <dbReference type="ARBA" id="ARBA00022490"/>
    </source>
</evidence>
<name>A0A125SL21_9CYAN</name>
<proteinExistence type="predicted"/>
<dbReference type="InterPro" id="IPR042104">
    <property type="entry name" value="PKS_dehydratase_sf"/>
</dbReference>
<dbReference type="SUPFAM" id="SSF47336">
    <property type="entry name" value="ACP-like"/>
    <property type="match status" value="4"/>
</dbReference>
<dbReference type="Gene3D" id="3.40.50.720">
    <property type="entry name" value="NAD(P)-binding Rossmann-like Domain"/>
    <property type="match status" value="2"/>
</dbReference>
<dbReference type="InterPro" id="IPR049900">
    <property type="entry name" value="PKS_mFAS_DH"/>
</dbReference>
<sequence length="5053" mass="552519">MRDKKIAVLKSDHPLLMNHVVLTRPILPAVGYFDMIFESMSHVLDPGQLGMFPWKVSNAFWLAPLSVYQRELAVELELDRTPQGFDYRILSGGEQQLITHASGSLGVRESIEIQTSETIDVEALVGELPNQLDASAVYQTFEDNGIAYGEPFRCIESFYFSECAAVGHLVRPTAVVGHPDCFPGLLDAAIQCVLLLVRQIHPTVAVCVPFSLGEILVHEAPGNQCFCLATLKTEGHNDSHFSFDVQLVSEGGKLLGEMQDLCIRAFSPQKTGKAGGSHHQSDNEQNGEMAIASRLWAVASTFTAEPLEAPLMDLSRQLDWDTRVEFAPYNQIYQEFLNPRSLLSQNRSGANFLVIRLEDFQASVSEAGVSPDAGDNNSLPTGDECYQLPNGMTIANLNPYETRYLYHEIFVEQTYLKNGIVLEEGDVVFDIGANIGMFSMFVAQHCKGARIFACEPSPICFQILEQNLFLHAPGATALPVGVADDDREAPFVFYPKSSVFSGFHADDQEDGHALRQAIINEYSQRFEATDMETLGEHLDGMVDARLQKETYQCQLRSLSSLITEYQIEEIGLLKIDAEKCEWDILSSIAPDDWPKIRQIVVEVHDQENWKLSQRVTALLREKGFEISTVEEDLLKGSLLCNIYGKRTRSAMFARRSALEIGIQRNLEDWVSLLKRAAASRSLPHLVVVCPPSVKALATLSNEFLQTTEAWLRETLSHEDGIDVISMTDQASVYDWGDYHDPVRDAMGHIPYTPRFFTGLASNIVRRLHCRQREPYKVIALDCDNTLWSGIVGETGASDIVVNNDFQILQTFMLAQKQQGMLLCLVSKNDLADVRRVFETRDDMRLKWDDFVACRINWQPKSDNLKSLSESLGLGLESFVFLDDSPIECAEVRAHCPQVLTLQCPAAEKDIPSFLNHVWAFDHARKTIEDGHRTELYKQQARREDFRRQVSSFAEFIESLELDIRITEPCPDDLARMAQLTQRTNQFNFAKRHYSATELRQLSEESTVGSLAVKVADRFGDYGLCGLMVFRAIADCLKIDAFLLSCRVLGRGVEYAMMAALGREAEKRDLGTVEVAFIRTPKNHPAEQFLQELGNPLRRSENNVEVFSFSASELSRLQFVPPEQVPDDMEASVTAVMPATGASPAAFMQRLAEHGGFLEPDESLPVTPNPIIPNIKPGGGDTDAALQRIEDMVTASVRSCLDSPAVAIDRVKPFSEYGVDSMANIKLVVTLNQTFEIVLPPTTLFDYVCVRDLSAYIYHDYPEVVERLRAAESAKAEPTKPLTVSPSGASMDSGGHQRESSADKQDTQSIAVIGMAGRFPGGRDVRAFWQMLRNGETCITEVPTTRWDINDYYDPDPTKSDKTYGRYGGFLEEIDCFDATFFGISGREARQMDPQQRVFLEESWHALEDAGYAVRSLEGSSNWGVFVGADAGDYQAYLRKAGLPLDASAFMGNDASILAARIAYFMNLKGPALTVDTASSSSLTAVHLACDSLRKGDVSLALAGGVSIHVMPDFHILCSKAGMLSVDGKCKVFDDGADGFVPGESAGVVVLKRLADAIRDGDHVYGVVKGSGMNQDGRTNGITAPSSLSQTQLIQTVYRKLGIDPADIGYVEAHGTGTKLGDPVEIKALTDAFRQFTDQQQCCAIGSVKSNIGHCVHASGVCGLIKLLLSIHHGQIPPSINFSKPNQHIAFDQSPFFVNTQLRDWEPNAQGRRIGVLSSFGFSGTNVHMVVEGPVAELSVPPQPTTVEAAALFVFSAKSAERLQTLMESWRDYLSDGQTLNPDQFQDLAFTLQTGRESMAHRLAIVADDHGELRQRIADFLRNPATPGCFVGVMQGGQHSDQTPGETTIREWFGRQQFDEIAAAWVGGSVIDWSALHVAGRRRRLHGLPGYPFEKDRYWLPETSHQGQEQTSEKSSLNHGQVPSHGISLELPTASRFQPAATTMGQHRLTPLESFAQPREAQLSSSAEVHSRGFFPWHQDGDGVYRIVVGDATPSWASLAQSLEMVASQTDARVVILSADSGFAGPKDRRGPDLFQLLTEFELPIIAAVKGRCRGAGCLLVSLCDFMVCAEGAEFQFQPPGEWRLSQREQAFLQERFGPKGDGLWSDQRSFTGIQLKAMGLLLPVVSADRVNAHAASLASELAQAPKESLVQLRRHLAQMLISRAAVPQAAVGGIAGANSILLEDLGRSAPLLLQSDVVRAEAYGGGVLLVTLCDRNSRNTFSKAFIAGINEVFALVRDNPRYKVLVLTGYDSYFACGGTQETLLSIQGGTARFTDDKIFSLPLECEIPVIAAMQGHGIGPGWALGMFCDQAIFSEESLYFSPYMQYGFTPGAGATLIFPDRFGWDLGREILFTAREYKGHELRSRGINMDVVLPRAQVLGQALQRAGELARQSRHELVRRKAERSRLLRTLLEPNYAQELAMHDKTFVGNQEVQERIRKYYNSGMAVAPSAEKTAVSSAASTHHRRDQVLEFLRRTLADELQLKLERVDSHGAFVDLGLDSITGVTWVRRVNQHYGLSLLAAEVYNHFTLNKFADLVLARTVDQDGGEPAPPAEAPLPVIITPVATAADSDVVNAILKTLQITLAEELLIKPERVNPETPFVDMGLDSISGVTWVRKINQRYGVKITAVEIYSHPTLRQFAEFMARITQAPSPETPQAPLLPQAETPVTTQAPDPLPKPPPKPPVVTPQPRAGIAIIGMAGQFPKAPDLNAFWQNIAQGLDCVTEIPQERWSPADFYNSRDHAPNHPPHKWMGVLEDVDKFDPLFFNISPREAELMDPQQRLFLEASWACIEDAGYDPSSLSGKKCGVFAGCGAGDYGLSLEADGLNAQALMGGAASILPARIAYTLNLHGPCLALDTACSSSLVAMAMACDSLVAGNSDMTLAGGVTVLAGPAMHLMTGNAGMLSANGRCHTFDQRANGFVPGEGVGVLLMKRLEDAERDGDRILGVIRGWGVNQDGRTNGITAPNGDSQTRLQRQVYDRFNIDPATIQYVEAHGTGTKLGDPIEVEGLKQSFRQYTDRRGYCALGAVKSNIGHSLMAAGVAGVIKILQAIRHRHIPPTLHFETLNDQIDLEGSPFYVNSAGQAWVAPPGQTRCAAINSFGFSGTNAHLVIEEYGALTGDLGVSQERLESPAMVVLSARTEEQLQVSGQNLLTYLEQQLDCPDTVVPDLLSIAYTLQTGRQAMDERVGWVVSSLDELMQALRSYLAGETNERARGHAKHGQEVLGCLNTDGDAAEMLRAWARKRKFSHILSLWVRGLDVDWHLFYDQGQPRRVSLPTYPFARQRYWMHKARLLSSDAGSKSVNLPPPLAASPPSSLSSLLIFEPGWTAHPVADHGLSEPPSFHERHVLFCGLDQSLGRECAARLEGVMVHHIPSPVLASDQGTLEAQLGHAALQVFKLIQKLIQGLNSPEKLLLQVVVPHHGGICLHGGLIGMLKTARAEYKWLVPQLIELDGQALFSETVARVNDCACHPDDLHIRYHGHDRYIRSWQETVPASTEKSFDWRQNGVYLIVGGGGGLGSIFAEEIARNTRSATLILVGRSPLDGDKLAVIERVRSLGVQVEYRQANIADRADTDTLIQSVQHAYGGLDGILHCAGITRDQIIREKKVEDFAAVLAPKLTGTFYLDQASRHLDLDIFLLCSSNAAVLGNPGQVDYATANAFQDVFAEYRSQLVIKGQRTGRTVAIGWPLWKDGGIQTHGAVQAAFKQRYGLTPMPTPWGLQALSQALAAEQPRLLVMCGDPDAMRTSLQMAERGDGQGLDLTSGAPNPEASQIRPQVETILTQIVSDLLKIPTGDLDPSAHLNVYGFDSTLLIELAVRLNTRLGLDLTPAVFFERLTIARIADYIASDYRHALASLIQSRSNGDQGNNTQANNTQVNNTQANSTQVNNTQANGVQANGAQANGAQAQPQCSATVRQDFVAPAEPIAIIGISGSFPMAPDLEAFWHNLNTGQDCITEIPKSRWDWAAWYGDPDHEDNKTNIKWGGFIAGVDEFDPLFFGISRGEAELMDPQQRLLMTHVWKVFEDAGYAAESLSGSATGIFVGTASSGYHTLVEKTGMPIEGHTAIGNLPSVGPNRISHYLNLHGPSEPIETACSSSLVAVHHGVTAIQNGHCEMAVVGGVNTLVTPDVHISMNKAGALAVDGRCKPFSEQANGYVRSEGVGMLLLKPLSAAENDGDHIYGVIRGSAENHGGRAGSLTSPNPRSQADLLKTTYTRAGIDPSTVSYIETHGTGTKLGDPVEINGLITAFNELRETYPLLADGLDVGRQGCGLGSVKSNIGHTELAAGVASVLKVLLQFKHRTLVKSLHAERLNPYIRLQDSPFYVVQENQPWVALRDPQGKELPRRAGVSSFGIGGVNAHVILEAYDGTVRPSSPRVAWPTPMIVLSARNGDRLRDLVQNLLAWVDRSAVASGRAAPSLHGVAYSLQVGRTAMASRLAFVAESFQMMRHKLRHYLQGAGDPGGLFCGEVNGQTYPDVPGPDASQPLVEQCRQSGDYSRLLAHWVNGGTVDWQQCYGDIHPVRVSLPTYPFARDRCWVGVMPQNGHLPLAMEPTPPVAPHDGNLQAFYPGWEALPVPNASGSRRITTTSPLIVGGTPEQIAAIRKQAAATVLTLPVAASPAVVADSIRQQGDVEHLVWIAPSSDLGRELGQSMIEAQETGLFQLFNLVKGLLLLGYGDRSLRLTVITTQTQAVYRSDRIQPAHAGVHGLAGTLAQEYPQWQIQALDLPAAWPVQDIFPPTPPTLDALGTPLAYRDGTWFKSVLLPIRGLDADGNGYRRGGVYVVVGGGGGLGQVWTRWMQEHYQAQVIWLGRRPAAALEQQLNALAKDGLKPAYFQADAAEPGVLEGVLQRIRQRYGRIHGIVHAAMDVFDLALADMTPERFRRVLASRINISVRIAEAVRHQSLDFILFFSSMASFAKAGGYGGYASGCVFMDAYARALNTELPHAVKVVNWGYWGVGSGERVSAQVKRRYQQLGIEPIQPPMGMQGLQTLMQGSLEQMALVNTSRPDAIDGVASAALISRQTDDLPPSLIRNILLQMETHGADEFVSLGHNSRI</sequence>
<dbReference type="GO" id="GO:0006633">
    <property type="term" value="P:fatty acid biosynthetic process"/>
    <property type="evidence" value="ECO:0007669"/>
    <property type="project" value="InterPro"/>
</dbReference>
<dbReference type="NCBIfam" id="TIGR01686">
    <property type="entry name" value="FkbH"/>
    <property type="match status" value="1"/>
</dbReference>
<gene>
    <name evidence="14" type="primary">phmE</name>
</gene>
<evidence type="ECO:0000256" key="6">
    <source>
        <dbReference type="ARBA" id="ARBA00022679"/>
    </source>
</evidence>
<feature type="domain" description="Carrier" evidence="11">
    <location>
        <begin position="1183"/>
        <end position="1260"/>
    </location>
</feature>
<dbReference type="GO" id="GO:0071770">
    <property type="term" value="P:DIM/DIP cell wall layer assembly"/>
    <property type="evidence" value="ECO:0007669"/>
    <property type="project" value="TreeGrafter"/>
</dbReference>
<dbReference type="InterPro" id="IPR036736">
    <property type="entry name" value="ACP-like_sf"/>
</dbReference>
<dbReference type="PROSITE" id="PS00012">
    <property type="entry name" value="PHOSPHOPANTETHEINE"/>
    <property type="match status" value="2"/>
</dbReference>
<evidence type="ECO:0000256" key="7">
    <source>
        <dbReference type="ARBA" id="ARBA00022737"/>
    </source>
</evidence>
<feature type="compositionally biased region" description="Basic and acidic residues" evidence="10">
    <location>
        <begin position="1294"/>
        <end position="1305"/>
    </location>
</feature>
<dbReference type="Pfam" id="PF14765">
    <property type="entry name" value="PS-DH"/>
    <property type="match status" value="1"/>
</dbReference>
<evidence type="ECO:0000256" key="1">
    <source>
        <dbReference type="ARBA" id="ARBA00004496"/>
    </source>
</evidence>
<dbReference type="SMART" id="SM01294">
    <property type="entry name" value="PKS_PP_betabranch"/>
    <property type="match status" value="3"/>
</dbReference>
<dbReference type="Gene3D" id="1.10.1200.10">
    <property type="entry name" value="ACP-like"/>
    <property type="match status" value="4"/>
</dbReference>
<dbReference type="PROSITE" id="PS50075">
    <property type="entry name" value="CARRIER"/>
    <property type="match status" value="4"/>
</dbReference>
<feature type="active site" description="Proton donor; for dehydratase activity" evidence="9">
    <location>
        <position position="187"/>
    </location>
</feature>
<dbReference type="PROSITE" id="PS52019">
    <property type="entry name" value="PKS_MFAS_DH"/>
    <property type="match status" value="1"/>
</dbReference>
<dbReference type="InterPro" id="IPR006342">
    <property type="entry name" value="FkbM_mtfrase"/>
</dbReference>
<dbReference type="SMART" id="SM00823">
    <property type="entry name" value="PKS_PP"/>
    <property type="match status" value="4"/>
</dbReference>
<dbReference type="InterPro" id="IPR018201">
    <property type="entry name" value="Ketoacyl_synth_AS"/>
</dbReference>
<dbReference type="EMBL" id="KT727016">
    <property type="protein sequence ID" value="AMH40422.1"/>
    <property type="molecule type" value="Genomic_DNA"/>
</dbReference>
<dbReference type="InterPro" id="IPR010037">
    <property type="entry name" value="FkbH_domain"/>
</dbReference>
<dbReference type="InterPro" id="IPR020806">
    <property type="entry name" value="PKS_PP-bd"/>
</dbReference>
<evidence type="ECO:0000256" key="8">
    <source>
        <dbReference type="ARBA" id="ARBA00049556"/>
    </source>
</evidence>
<keyword evidence="7" id="KW-0677">Repeat</keyword>
<dbReference type="InterPro" id="IPR010033">
    <property type="entry name" value="HAD_SF_ppase_IIIC"/>
</dbReference>
<feature type="active site" description="Proton acceptor; for dehydratase activity" evidence="9">
    <location>
        <position position="19"/>
    </location>
</feature>
<dbReference type="InterPro" id="IPR009081">
    <property type="entry name" value="PP-bd_ACP"/>
</dbReference>
<dbReference type="Gene3D" id="1.10.1240.100">
    <property type="match status" value="3"/>
</dbReference>
<evidence type="ECO:0000259" key="12">
    <source>
        <dbReference type="PROSITE" id="PS52004"/>
    </source>
</evidence>
<feature type="domain" description="Ketosynthase family 3 (KS3)" evidence="12">
    <location>
        <begin position="3922"/>
        <end position="4363"/>
    </location>
</feature>
<dbReference type="Pfam" id="PF00378">
    <property type="entry name" value="ECH_1"/>
    <property type="match status" value="2"/>
</dbReference>
<dbReference type="InterPro" id="IPR036291">
    <property type="entry name" value="NAD(P)-bd_dom_sf"/>
</dbReference>
<keyword evidence="5" id="KW-0597">Phosphoprotein</keyword>
<dbReference type="PANTHER" id="PTHR43775">
    <property type="entry name" value="FATTY ACID SYNTHASE"/>
    <property type="match status" value="1"/>
</dbReference>
<dbReference type="SUPFAM" id="SSF52096">
    <property type="entry name" value="ClpP/crotonase"/>
    <property type="match status" value="2"/>
</dbReference>
<dbReference type="Pfam" id="PF00550">
    <property type="entry name" value="PP-binding"/>
    <property type="match status" value="4"/>
</dbReference>